<dbReference type="NCBIfam" id="NF006089">
    <property type="entry name" value="PRK08241.1"/>
    <property type="match status" value="1"/>
</dbReference>
<keyword evidence="4" id="KW-0731">Sigma factor</keyword>
<evidence type="ECO:0000313" key="9">
    <source>
        <dbReference type="EMBL" id="SDU76608.1"/>
    </source>
</evidence>
<evidence type="ECO:0000256" key="2">
    <source>
        <dbReference type="ARBA" id="ARBA00011344"/>
    </source>
</evidence>
<comment type="subunit">
    <text evidence="2">Interacts transiently with the RNA polymerase catalytic core formed by RpoA, RpoB, RpoC and RpoZ (2 alpha, 1 beta, 1 beta' and 1 omega subunit) to form the RNA polymerase holoenzyme that can initiate transcription.</text>
</comment>
<dbReference type="GO" id="GO:0006352">
    <property type="term" value="P:DNA-templated transcription initiation"/>
    <property type="evidence" value="ECO:0007669"/>
    <property type="project" value="InterPro"/>
</dbReference>
<keyword evidence="5" id="KW-0804">Transcription</keyword>
<comment type="similarity">
    <text evidence="1">Belongs to the sigma-70 factor family. ECF subfamily.</text>
</comment>
<dbReference type="Gene3D" id="3.10.450.50">
    <property type="match status" value="1"/>
</dbReference>
<evidence type="ECO:0000256" key="4">
    <source>
        <dbReference type="ARBA" id="ARBA00023082"/>
    </source>
</evidence>
<dbReference type="InterPro" id="IPR037401">
    <property type="entry name" value="SnoaL-like"/>
</dbReference>
<sequence>MVPADQSTSFAAARDGDGHAFAELVGPHRGGIHLHCYRMLGSFHDAEEATQETLLRAWSALGSYEARAPFSHWLYRIATTTCLMMIRAAGRRPQLVEDLAHLQPYPDRLLDALPAASLDPAREAEQRESVTLAFVSALQLLPATQRAAVILKDVLAFSSAEIAEALDTSVATVNSGLQRARTRLRGAGPGAGRELTPADVTVLERFLDAWSRRDIDCLITLLSEDAVLRMPPEPLALHGPDEIMAFLSTVPAGGRLDLIPLIVTAANGQTALAAYGPDDDGDVAAYGVMVLDLRDGSVAGITGFADATLFPAFGLPHEFDRTATNGGYPSTRTRSTR</sequence>
<dbReference type="InterPro" id="IPR036388">
    <property type="entry name" value="WH-like_DNA-bd_sf"/>
</dbReference>
<dbReference type="InterPro" id="IPR014305">
    <property type="entry name" value="RNA_pol_sigma-G_actinobac"/>
</dbReference>
<keyword evidence="10" id="KW-1185">Reference proteome</keyword>
<reference evidence="10" key="1">
    <citation type="submission" date="2016-10" db="EMBL/GenBank/DDBJ databases">
        <authorList>
            <person name="Varghese N."/>
            <person name="Submissions S."/>
        </authorList>
    </citation>
    <scope>NUCLEOTIDE SEQUENCE [LARGE SCALE GENOMIC DNA]</scope>
    <source>
        <strain evidence="10">DSM 45079</strain>
    </source>
</reference>
<dbReference type="RefSeq" id="WP_082155037.1">
    <property type="nucleotide sequence ID" value="NZ_KQ061222.1"/>
</dbReference>
<evidence type="ECO:0000259" key="6">
    <source>
        <dbReference type="Pfam" id="PF04542"/>
    </source>
</evidence>
<dbReference type="PANTHER" id="PTHR43133">
    <property type="entry name" value="RNA POLYMERASE ECF-TYPE SIGMA FACTO"/>
    <property type="match status" value="1"/>
</dbReference>
<organism evidence="9 10">
    <name type="scientific">Jiangella alkaliphila</name>
    <dbReference type="NCBI Taxonomy" id="419479"/>
    <lineage>
        <taxon>Bacteria</taxon>
        <taxon>Bacillati</taxon>
        <taxon>Actinomycetota</taxon>
        <taxon>Actinomycetes</taxon>
        <taxon>Jiangellales</taxon>
        <taxon>Jiangellaceae</taxon>
        <taxon>Jiangella</taxon>
    </lineage>
</organism>
<dbReference type="GO" id="GO:0016987">
    <property type="term" value="F:sigma factor activity"/>
    <property type="evidence" value="ECO:0007669"/>
    <property type="project" value="UniProtKB-KW"/>
</dbReference>
<keyword evidence="3" id="KW-0805">Transcription regulation</keyword>
<evidence type="ECO:0000259" key="8">
    <source>
        <dbReference type="Pfam" id="PF12680"/>
    </source>
</evidence>
<dbReference type="EMBL" id="LT629791">
    <property type="protein sequence ID" value="SDU76608.1"/>
    <property type="molecule type" value="Genomic_DNA"/>
</dbReference>
<dbReference type="SUPFAM" id="SSF54427">
    <property type="entry name" value="NTF2-like"/>
    <property type="match status" value="1"/>
</dbReference>
<dbReference type="InterPro" id="IPR032710">
    <property type="entry name" value="NTF2-like_dom_sf"/>
</dbReference>
<evidence type="ECO:0000256" key="3">
    <source>
        <dbReference type="ARBA" id="ARBA00023015"/>
    </source>
</evidence>
<dbReference type="GO" id="GO:0003677">
    <property type="term" value="F:DNA binding"/>
    <property type="evidence" value="ECO:0007669"/>
    <property type="project" value="InterPro"/>
</dbReference>
<dbReference type="InterPro" id="IPR013324">
    <property type="entry name" value="RNA_pol_sigma_r3/r4-like"/>
</dbReference>
<protein>
    <submittedName>
        <fullName evidence="9">RNA polymerase sigma-70 factor, ECF subfamily</fullName>
    </submittedName>
</protein>
<evidence type="ECO:0000259" key="7">
    <source>
        <dbReference type="Pfam" id="PF08281"/>
    </source>
</evidence>
<dbReference type="AlphaFoldDB" id="A0A1H2L7R2"/>
<dbReference type="Pfam" id="PF04542">
    <property type="entry name" value="Sigma70_r2"/>
    <property type="match status" value="1"/>
</dbReference>
<evidence type="ECO:0000256" key="1">
    <source>
        <dbReference type="ARBA" id="ARBA00010641"/>
    </source>
</evidence>
<dbReference type="PANTHER" id="PTHR43133:SF65">
    <property type="entry name" value="ECF RNA POLYMERASE SIGMA FACTOR SIGG"/>
    <property type="match status" value="1"/>
</dbReference>
<evidence type="ECO:0000313" key="10">
    <source>
        <dbReference type="Proteomes" id="UP000182977"/>
    </source>
</evidence>
<feature type="domain" description="RNA polymerase sigma factor 70 region 4 type 2" evidence="7">
    <location>
        <begin position="133"/>
        <end position="184"/>
    </location>
</feature>
<dbReference type="Gene3D" id="1.10.10.10">
    <property type="entry name" value="Winged helix-like DNA-binding domain superfamily/Winged helix DNA-binding domain"/>
    <property type="match status" value="1"/>
</dbReference>
<dbReference type="InterPro" id="IPR013325">
    <property type="entry name" value="RNA_pol_sigma_r2"/>
</dbReference>
<accession>A0A1H2L7R2</accession>
<feature type="domain" description="SnoaL-like" evidence="8">
    <location>
        <begin position="204"/>
        <end position="299"/>
    </location>
</feature>
<dbReference type="SUPFAM" id="SSF88946">
    <property type="entry name" value="Sigma2 domain of RNA polymerase sigma factors"/>
    <property type="match status" value="1"/>
</dbReference>
<dbReference type="NCBIfam" id="TIGR02937">
    <property type="entry name" value="sigma70-ECF"/>
    <property type="match status" value="1"/>
</dbReference>
<evidence type="ECO:0000256" key="5">
    <source>
        <dbReference type="ARBA" id="ARBA00023163"/>
    </source>
</evidence>
<feature type="domain" description="RNA polymerase sigma-70 region 2" evidence="6">
    <location>
        <begin position="25"/>
        <end position="92"/>
    </location>
</feature>
<dbReference type="Proteomes" id="UP000182977">
    <property type="component" value="Chromosome I"/>
</dbReference>
<dbReference type="Pfam" id="PF08281">
    <property type="entry name" value="Sigma70_r4_2"/>
    <property type="match status" value="1"/>
</dbReference>
<dbReference type="Pfam" id="PF12680">
    <property type="entry name" value="SnoaL_2"/>
    <property type="match status" value="1"/>
</dbReference>
<gene>
    <name evidence="9" type="ORF">SAMN04488563_5257</name>
</gene>
<dbReference type="STRING" id="419479.SAMN04488563_5257"/>
<proteinExistence type="inferred from homology"/>
<dbReference type="CDD" id="cd06171">
    <property type="entry name" value="Sigma70_r4"/>
    <property type="match status" value="1"/>
</dbReference>
<dbReference type="InterPro" id="IPR014284">
    <property type="entry name" value="RNA_pol_sigma-70_dom"/>
</dbReference>
<dbReference type="InterPro" id="IPR039425">
    <property type="entry name" value="RNA_pol_sigma-70-like"/>
</dbReference>
<dbReference type="SUPFAM" id="SSF88659">
    <property type="entry name" value="Sigma3 and sigma4 domains of RNA polymerase sigma factors"/>
    <property type="match status" value="1"/>
</dbReference>
<dbReference type="InterPro" id="IPR013249">
    <property type="entry name" value="RNA_pol_sigma70_r4_t2"/>
</dbReference>
<dbReference type="NCBIfam" id="TIGR02960">
    <property type="entry name" value="SigX5"/>
    <property type="match status" value="1"/>
</dbReference>
<dbReference type="Gene3D" id="1.10.1740.10">
    <property type="match status" value="1"/>
</dbReference>
<dbReference type="OrthoDB" id="6689546at2"/>
<name>A0A1H2L7R2_9ACTN</name>
<dbReference type="InterPro" id="IPR007627">
    <property type="entry name" value="RNA_pol_sigma70_r2"/>
</dbReference>